<proteinExistence type="inferred from homology"/>
<keyword evidence="6" id="KW-0813">Transport</keyword>
<dbReference type="Proteomes" id="UP000263900">
    <property type="component" value="Chromosome"/>
</dbReference>
<feature type="transmembrane region" description="Helical" evidence="6">
    <location>
        <begin position="103"/>
        <end position="124"/>
    </location>
</feature>
<feature type="transmembrane region" description="Helical" evidence="6">
    <location>
        <begin position="130"/>
        <end position="148"/>
    </location>
</feature>
<gene>
    <name evidence="6 7" type="primary">nhaA</name>
    <name evidence="7" type="ORF">D3H65_28215</name>
</gene>
<keyword evidence="3 6" id="KW-0812">Transmembrane</keyword>
<reference evidence="7 8" key="1">
    <citation type="submission" date="2018-09" db="EMBL/GenBank/DDBJ databases">
        <title>Genome sequencing of strain 6GH32-13.</title>
        <authorList>
            <person name="Weon H.-Y."/>
            <person name="Heo J."/>
            <person name="Kwon S.-W."/>
        </authorList>
    </citation>
    <scope>NUCLEOTIDE SEQUENCE [LARGE SCALE GENOMIC DNA]</scope>
    <source>
        <strain evidence="7 8">5GH32-13</strain>
    </source>
</reference>
<evidence type="ECO:0000256" key="3">
    <source>
        <dbReference type="ARBA" id="ARBA00022692"/>
    </source>
</evidence>
<comment type="catalytic activity">
    <reaction evidence="6">
        <text>Na(+)(in) + 2 H(+)(out) = Na(+)(out) + 2 H(+)(in)</text>
        <dbReference type="Rhea" id="RHEA:29251"/>
        <dbReference type="ChEBI" id="CHEBI:15378"/>
        <dbReference type="ChEBI" id="CHEBI:29101"/>
    </reaction>
</comment>
<dbReference type="NCBIfam" id="NF007112">
    <property type="entry name" value="PRK09561.1"/>
    <property type="match status" value="1"/>
</dbReference>
<dbReference type="EMBL" id="CP032157">
    <property type="protein sequence ID" value="AXY77630.1"/>
    <property type="molecule type" value="Genomic_DNA"/>
</dbReference>
<keyword evidence="4 6" id="KW-1133">Transmembrane helix</keyword>
<evidence type="ECO:0000256" key="5">
    <source>
        <dbReference type="ARBA" id="ARBA00023136"/>
    </source>
</evidence>
<accession>A0A3B7MX38</accession>
<dbReference type="AlphaFoldDB" id="A0A3B7MX38"/>
<keyword evidence="6" id="KW-0915">Sodium</keyword>
<evidence type="ECO:0000313" key="7">
    <source>
        <dbReference type="EMBL" id="AXY77630.1"/>
    </source>
</evidence>
<dbReference type="NCBIfam" id="TIGR00773">
    <property type="entry name" value="NhaA"/>
    <property type="match status" value="1"/>
</dbReference>
<comment type="similarity">
    <text evidence="6">Belongs to the NhaA Na(+)/H(+) (TC 2.A.33) antiporter family.</text>
</comment>
<dbReference type="GO" id="GO:0015385">
    <property type="term" value="F:sodium:proton antiporter activity"/>
    <property type="evidence" value="ECO:0007669"/>
    <property type="project" value="UniProtKB-UniRule"/>
</dbReference>
<keyword evidence="6" id="KW-0739">Sodium transport</keyword>
<dbReference type="GO" id="GO:0006885">
    <property type="term" value="P:regulation of pH"/>
    <property type="evidence" value="ECO:0007669"/>
    <property type="project" value="UniProtKB-UniRule"/>
</dbReference>
<feature type="transmembrane region" description="Helical" evidence="6">
    <location>
        <begin position="294"/>
        <end position="316"/>
    </location>
</feature>
<dbReference type="InterPro" id="IPR023171">
    <property type="entry name" value="Na/H_antiporter_dom_sf"/>
</dbReference>
<keyword evidence="5 6" id="KW-0472">Membrane</keyword>
<dbReference type="OrthoDB" id="9808135at2"/>
<feature type="transmembrane region" description="Helical" evidence="6">
    <location>
        <begin position="160"/>
        <end position="181"/>
    </location>
</feature>
<dbReference type="PANTHER" id="PTHR30341">
    <property type="entry name" value="SODIUM ION/PROTON ANTIPORTER NHAA-RELATED"/>
    <property type="match status" value="1"/>
</dbReference>
<name>A0A3B7MX38_9BACT</name>
<organism evidence="7 8">
    <name type="scientific">Paraflavitalea soli</name>
    <dbReference type="NCBI Taxonomy" id="2315862"/>
    <lineage>
        <taxon>Bacteria</taxon>
        <taxon>Pseudomonadati</taxon>
        <taxon>Bacteroidota</taxon>
        <taxon>Chitinophagia</taxon>
        <taxon>Chitinophagales</taxon>
        <taxon>Chitinophagaceae</taxon>
        <taxon>Paraflavitalea</taxon>
    </lineage>
</organism>
<evidence type="ECO:0000313" key="8">
    <source>
        <dbReference type="Proteomes" id="UP000263900"/>
    </source>
</evidence>
<dbReference type="PANTHER" id="PTHR30341:SF0">
    <property type="entry name" value="NA(+)_H(+) ANTIPORTER NHAA"/>
    <property type="match status" value="1"/>
</dbReference>
<evidence type="ECO:0000256" key="6">
    <source>
        <dbReference type="HAMAP-Rule" id="MF_01844"/>
    </source>
</evidence>
<dbReference type="GO" id="GO:0005886">
    <property type="term" value="C:plasma membrane"/>
    <property type="evidence" value="ECO:0007669"/>
    <property type="project" value="UniProtKB-SubCell"/>
</dbReference>
<feature type="transmembrane region" description="Helical" evidence="6">
    <location>
        <begin position="365"/>
        <end position="386"/>
    </location>
</feature>
<dbReference type="HAMAP" id="MF_01844">
    <property type="entry name" value="NhaA"/>
    <property type="match status" value="1"/>
</dbReference>
<keyword evidence="6" id="KW-0406">Ion transport</keyword>
<feature type="transmembrane region" description="Helical" evidence="6">
    <location>
        <begin position="64"/>
        <end position="82"/>
    </location>
</feature>
<keyword evidence="8" id="KW-1185">Reference proteome</keyword>
<keyword evidence="6" id="KW-0050">Antiport</keyword>
<comment type="function">
    <text evidence="6">Na(+)/H(+) antiporter that extrudes sodium in exchange for external protons.</text>
</comment>
<evidence type="ECO:0000256" key="4">
    <source>
        <dbReference type="ARBA" id="ARBA00022989"/>
    </source>
</evidence>
<dbReference type="KEGG" id="pseg:D3H65_28215"/>
<evidence type="ECO:0000256" key="1">
    <source>
        <dbReference type="ARBA" id="ARBA00004429"/>
    </source>
</evidence>
<sequence>MAIKINVHLFKRFVSAGSIGGIILLCAVLLSLLVANSPWAGWFSQLINKELGINTAYIHLKFSILHWINDGLMALFFLYVGLEIKRAFVEGELSTFKRASLPVFAAIGGAITPALIFYIINATTDTEHGWGIPMATDIAFAIGVLSLLGDKVPPSLKIFLAALAIADDLIAVLVIAVFYSINLQLNFLSYAAGCFLVMIICNRLGVKKLALYLIPGAFMWYFIHHSGVHATIAGVLTAIAIPTNKVAQESPLERLEHLLSKPVNFAIMPLFAIVNTNISIEPGMLDGLIDKPGLGIITGLLLGKPLGITLTAWIIVKLGWGELPRGAGWGHMLGLGLLGGIGFTMSIFIALLSFDDPLISTGSKFSILIASTIAGILGLLVLNSVGRQTRLIKIPR</sequence>
<dbReference type="InterPro" id="IPR004670">
    <property type="entry name" value="NhaA"/>
</dbReference>
<dbReference type="RefSeq" id="WP_119053503.1">
    <property type="nucleotide sequence ID" value="NZ_CP032157.1"/>
</dbReference>
<feature type="transmembrane region" description="Helical" evidence="6">
    <location>
        <begin position="12"/>
        <end position="35"/>
    </location>
</feature>
<feature type="transmembrane region" description="Helical" evidence="6">
    <location>
        <begin position="218"/>
        <end position="241"/>
    </location>
</feature>
<comment type="subcellular location">
    <subcellularLocation>
        <location evidence="1">Cell inner membrane</location>
        <topology evidence="1">Multi-pass membrane protein</topology>
    </subcellularLocation>
    <subcellularLocation>
        <location evidence="6">Cell membrane</location>
        <topology evidence="6">Multi-pass membrane protein</topology>
    </subcellularLocation>
</comment>
<dbReference type="NCBIfam" id="NF007111">
    <property type="entry name" value="PRK09560.1"/>
    <property type="match status" value="1"/>
</dbReference>
<dbReference type="Pfam" id="PF06965">
    <property type="entry name" value="Na_H_antiport_1"/>
    <property type="match status" value="1"/>
</dbReference>
<keyword evidence="2 6" id="KW-1003">Cell membrane</keyword>
<evidence type="ECO:0000256" key="2">
    <source>
        <dbReference type="ARBA" id="ARBA00022475"/>
    </source>
</evidence>
<feature type="transmembrane region" description="Helical" evidence="6">
    <location>
        <begin position="328"/>
        <end position="353"/>
    </location>
</feature>
<dbReference type="Gene3D" id="1.20.1530.10">
    <property type="entry name" value="Na+/H+ antiporter like domain"/>
    <property type="match status" value="1"/>
</dbReference>
<feature type="transmembrane region" description="Helical" evidence="6">
    <location>
        <begin position="187"/>
        <end position="206"/>
    </location>
</feature>
<protein>
    <recommendedName>
        <fullName evidence="6">Na(+)/H(+) antiporter NhaA</fullName>
    </recommendedName>
    <alternativeName>
        <fullName evidence="6">Sodium/proton antiporter NhaA</fullName>
    </alternativeName>
</protein>